<dbReference type="GO" id="GO:0007165">
    <property type="term" value="P:signal transduction"/>
    <property type="evidence" value="ECO:0007669"/>
    <property type="project" value="InterPro"/>
</dbReference>
<reference evidence="4" key="1">
    <citation type="submission" date="2013-12" db="EMBL/GenBank/DDBJ databases">
        <title>The Genome Sequence of Aphanomyces astaci APO3.</title>
        <authorList>
            <consortium name="The Broad Institute Genomics Platform"/>
            <person name="Russ C."/>
            <person name="Tyler B."/>
            <person name="van West P."/>
            <person name="Dieguez-Uribeondo J."/>
            <person name="Young S.K."/>
            <person name="Zeng Q."/>
            <person name="Gargeya S."/>
            <person name="Fitzgerald M."/>
            <person name="Abouelleil A."/>
            <person name="Alvarado L."/>
            <person name="Chapman S.B."/>
            <person name="Gainer-Dewar J."/>
            <person name="Goldberg J."/>
            <person name="Griggs A."/>
            <person name="Gujja S."/>
            <person name="Hansen M."/>
            <person name="Howarth C."/>
            <person name="Imamovic A."/>
            <person name="Ireland A."/>
            <person name="Larimer J."/>
            <person name="McCowan C."/>
            <person name="Murphy C."/>
            <person name="Pearson M."/>
            <person name="Poon T.W."/>
            <person name="Priest M."/>
            <person name="Roberts A."/>
            <person name="Saif S."/>
            <person name="Shea T."/>
            <person name="Sykes S."/>
            <person name="Wortman J."/>
            <person name="Nusbaum C."/>
            <person name="Birren B."/>
        </authorList>
    </citation>
    <scope>NUCLEOTIDE SEQUENCE [LARGE SCALE GENOMIC DNA]</scope>
    <source>
        <strain evidence="4">APO3</strain>
    </source>
</reference>
<dbReference type="Pfam" id="PF00620">
    <property type="entry name" value="RhoGAP"/>
    <property type="match status" value="1"/>
</dbReference>
<dbReference type="RefSeq" id="XP_009836441.1">
    <property type="nucleotide sequence ID" value="XM_009838139.1"/>
</dbReference>
<gene>
    <name evidence="4" type="ORF">H257_11252</name>
</gene>
<feature type="domain" description="RUN" evidence="2">
    <location>
        <begin position="26"/>
        <end position="217"/>
    </location>
</feature>
<dbReference type="VEuPathDB" id="FungiDB:H257_11252"/>
<dbReference type="InterPro" id="IPR050868">
    <property type="entry name" value="ELMO_domain-containing"/>
</dbReference>
<dbReference type="CDD" id="cd17671">
    <property type="entry name" value="RUN"/>
    <property type="match status" value="1"/>
</dbReference>
<dbReference type="SUPFAM" id="SSF48350">
    <property type="entry name" value="GTPase activation domain, GAP"/>
    <property type="match status" value="1"/>
</dbReference>
<dbReference type="EMBL" id="KI913146">
    <property type="protein sequence ID" value="ETV73929.1"/>
    <property type="molecule type" value="Genomic_DNA"/>
</dbReference>
<dbReference type="Pfam" id="PF04727">
    <property type="entry name" value="ELMO_CED12"/>
    <property type="match status" value="1"/>
</dbReference>
<feature type="domain" description="ELMO" evidence="3">
    <location>
        <begin position="504"/>
        <end position="721"/>
    </location>
</feature>
<dbReference type="PANTHER" id="PTHR12771:SF56">
    <property type="entry name" value="CED-12"/>
    <property type="match status" value="1"/>
</dbReference>
<dbReference type="STRING" id="112090.W4G4E9"/>
<protein>
    <recommendedName>
        <fullName evidence="5">RUN domain-containing protein</fullName>
    </recommendedName>
</protein>
<dbReference type="InterPro" id="IPR008936">
    <property type="entry name" value="Rho_GTPase_activation_prot"/>
</dbReference>
<name>W4G4E9_APHAT</name>
<dbReference type="RefSeq" id="XP_009836446.1">
    <property type="nucleotide sequence ID" value="XM_009838144.1"/>
</dbReference>
<dbReference type="PROSITE" id="PS50238">
    <property type="entry name" value="RHOGAP"/>
    <property type="match status" value="1"/>
</dbReference>
<dbReference type="SUPFAM" id="SSF140741">
    <property type="entry name" value="RUN domain-like"/>
    <property type="match status" value="1"/>
</dbReference>
<dbReference type="PROSITE" id="PS51335">
    <property type="entry name" value="ELMO"/>
    <property type="match status" value="1"/>
</dbReference>
<dbReference type="SMART" id="SM00324">
    <property type="entry name" value="RhoGAP"/>
    <property type="match status" value="1"/>
</dbReference>
<dbReference type="Gene3D" id="1.10.555.10">
    <property type="entry name" value="Rho GTPase activation protein"/>
    <property type="match status" value="1"/>
</dbReference>
<organism evidence="4">
    <name type="scientific">Aphanomyces astaci</name>
    <name type="common">Crayfish plague agent</name>
    <dbReference type="NCBI Taxonomy" id="112090"/>
    <lineage>
        <taxon>Eukaryota</taxon>
        <taxon>Sar</taxon>
        <taxon>Stramenopiles</taxon>
        <taxon>Oomycota</taxon>
        <taxon>Saprolegniomycetes</taxon>
        <taxon>Saprolegniales</taxon>
        <taxon>Verrucalvaceae</taxon>
        <taxon>Aphanomyces</taxon>
    </lineage>
</organism>
<dbReference type="PANTHER" id="PTHR12771">
    <property type="entry name" value="ENGULFMENT AND CELL MOTILITY"/>
    <property type="match status" value="1"/>
</dbReference>
<dbReference type="InterPro" id="IPR004012">
    <property type="entry name" value="Run_dom"/>
</dbReference>
<dbReference type="InterPro" id="IPR037213">
    <property type="entry name" value="Run_dom_sf"/>
</dbReference>
<evidence type="ECO:0000259" key="1">
    <source>
        <dbReference type="PROSITE" id="PS50238"/>
    </source>
</evidence>
<sequence>MQRCKELGELRESIHALLQSEDNQGEQHLHAGSSVCAAVEACLSHGLKRVSSTETVSLWGLLQWTNMSQLERHHVWKQRQEHVHAKEQSKDWYLDMFKEELQQISSLKVNTSSTIDNQIDDSVNPLTPGLNASIRIVNSLLHVTTPQGRVRAWIRHCCNTHLLSSCLAAVMHPHNQAALSTYFAPGALCCDVDMREIFVGLTSTLDRLQFGFSIDRPHLDDCVTSDDHVVVKNSVAEAETLSQIPTHSIARVTPTPSTDPNANLLNHVLDTTTQALHHLLRDTPPTVLSPRALDEHDDGRRPLGPCDALFGVAMAALVTSAATCDVAPFDCRMGVPNLVEGCCRLIDAAAATCTPALFASKILKARFAQLIGQVNCTGTLSVWSSVHHGIIILIKWLRDLPDPVIPSHLHAACLTVSQTELRNVLNQLHWSVKPTLARLCATLTRVIHAQSGTTVDTLSDIFGRILFAPTTSATELSAQANVVRMLLTSSSDVLMDITRDLVDRRERLTRKLGRISGISLELVEALDLTKNKHALLWKLLRHSYPGVTSPDQLRGGGVLVGRCLVHFAVEHAELATQLIGQRVLGHSKQYPLPVASVHIVRMLLAVLKLHDSTVQPGTSHNQQTIDFDVDSWLRRCDDTHHQITKDGQELTKEGGGPVAIHSALALVQQGLWPLFDDPDAFYRLFGWSVLLFDRNYTRSGATCMDFNTILAETQVQVSYHLNQRPTSIPNLYQLWATSLQAQALAPTKASAHMRTYVVAWAGGVTVRAYPSQQADVVATMEEGDHLDTVLQAGVWLKLRDVPGGQGGGWVLSKLDQVMLVDPTQAV</sequence>
<dbReference type="Pfam" id="PF02759">
    <property type="entry name" value="RUN"/>
    <property type="match status" value="1"/>
</dbReference>
<accession>W4G4E9</accession>
<dbReference type="AlphaFoldDB" id="W4G4E9"/>
<evidence type="ECO:0000259" key="2">
    <source>
        <dbReference type="PROSITE" id="PS50826"/>
    </source>
</evidence>
<evidence type="ECO:0000259" key="3">
    <source>
        <dbReference type="PROSITE" id="PS51335"/>
    </source>
</evidence>
<dbReference type="PROSITE" id="PS50826">
    <property type="entry name" value="RUN"/>
    <property type="match status" value="1"/>
</dbReference>
<proteinExistence type="predicted"/>
<dbReference type="OrthoDB" id="62364at2759"/>
<dbReference type="EMBL" id="KI913146">
    <property type="protein sequence ID" value="ETV73928.1"/>
    <property type="molecule type" value="Genomic_DNA"/>
</dbReference>
<dbReference type="Gene3D" id="1.20.58.900">
    <property type="match status" value="1"/>
</dbReference>
<evidence type="ECO:0000313" key="4">
    <source>
        <dbReference type="EMBL" id="ETV73929.1"/>
    </source>
</evidence>
<feature type="domain" description="Rho-GAP" evidence="1">
    <location>
        <begin position="327"/>
        <end position="494"/>
    </location>
</feature>
<dbReference type="InterPro" id="IPR000198">
    <property type="entry name" value="RhoGAP_dom"/>
</dbReference>
<dbReference type="GeneID" id="20813248"/>
<evidence type="ECO:0008006" key="5">
    <source>
        <dbReference type="Google" id="ProtNLM"/>
    </source>
</evidence>
<dbReference type="InterPro" id="IPR006816">
    <property type="entry name" value="ELMO_dom"/>
</dbReference>